<dbReference type="GO" id="GO:0005737">
    <property type="term" value="C:cytoplasm"/>
    <property type="evidence" value="ECO:0007669"/>
    <property type="project" value="TreeGrafter"/>
</dbReference>
<dbReference type="InterPro" id="IPR050452">
    <property type="entry name" value="Metacaspase"/>
</dbReference>
<gene>
    <name evidence="2" type="ORF">KA717_01070</name>
</gene>
<dbReference type="Pfam" id="PF00656">
    <property type="entry name" value="Peptidase_C14"/>
    <property type="match status" value="1"/>
</dbReference>
<dbReference type="PANTHER" id="PTHR48104:SF30">
    <property type="entry name" value="METACASPASE-1"/>
    <property type="match status" value="1"/>
</dbReference>
<accession>A0A977KXB3</accession>
<organism evidence="2">
    <name type="scientific">Woronichinia naegeliana WA131</name>
    <dbReference type="NCBI Taxonomy" id="2824559"/>
    <lineage>
        <taxon>Bacteria</taxon>
        <taxon>Bacillati</taxon>
        <taxon>Cyanobacteriota</taxon>
        <taxon>Cyanophyceae</taxon>
        <taxon>Synechococcales</taxon>
        <taxon>Coelosphaeriaceae</taxon>
        <taxon>Woronichinia</taxon>
    </lineage>
</organism>
<protein>
    <submittedName>
        <fullName evidence="2">Caspase family protein</fullName>
    </submittedName>
</protein>
<dbReference type="GO" id="GO:0004197">
    <property type="term" value="F:cysteine-type endopeptidase activity"/>
    <property type="evidence" value="ECO:0007669"/>
    <property type="project" value="InterPro"/>
</dbReference>
<reference evidence="2" key="1">
    <citation type="submission" date="2021-04" db="EMBL/GenBank/DDBJ databases">
        <title>Genome sequence of Woronichinia naegeliana from Washington state freshwater lake bloom.</title>
        <authorList>
            <person name="Dreher T.W."/>
        </authorList>
    </citation>
    <scope>NUCLEOTIDE SEQUENCE</scope>
    <source>
        <strain evidence="2">WA131</strain>
    </source>
</reference>
<name>A0A977KXB3_9CYAN</name>
<dbReference type="EMBL" id="CP073041">
    <property type="protein sequence ID" value="UXE61607.1"/>
    <property type="molecule type" value="Genomic_DNA"/>
</dbReference>
<evidence type="ECO:0000313" key="2">
    <source>
        <dbReference type="EMBL" id="UXE61607.1"/>
    </source>
</evidence>
<dbReference type="AlphaFoldDB" id="A0A977KXB3"/>
<feature type="domain" description="Peptidase C14 caspase" evidence="1">
    <location>
        <begin position="5"/>
        <end position="285"/>
    </location>
</feature>
<dbReference type="Proteomes" id="UP001065613">
    <property type="component" value="Chromosome"/>
</dbReference>
<dbReference type="GO" id="GO:0006508">
    <property type="term" value="P:proteolysis"/>
    <property type="evidence" value="ECO:0007669"/>
    <property type="project" value="InterPro"/>
</dbReference>
<proteinExistence type="predicted"/>
<dbReference type="Gene3D" id="3.40.50.1460">
    <property type="match status" value="1"/>
</dbReference>
<sequence length="693" mass="76913">MANFHALLIGIDYYEPNPYYKSLKGAVRDIDKVASYLEKSLQIEAEQIIRLTSPLPDKNSLADVRSLRLERPPTYENIVEAFNTITETAQAQDLVYIHYSGHGGRVKTIFPDLKGKGQFDEGLVPMDVGDRGRHLRDVEMATLLKRMTDKGLLVTVIFDSCHSGGATRGDGDIRGARNGETDTQDRLTDSLVASQQELANNWLKLTQNEAKDSWLPNQRDYVFLGACRPTEFAYEAAFDGKERNGALTYWMIDTLVNNQAPMTYKSLYNRVKGMIQSKFPNQLPMLLGEGDRLVFGDKQEYKPYTLVVTNVSEDQTEITLDAGMSSGLGEGCRFALYPTDDLTDKTKQIAIVELTDEIEADSSTAQILRVDEGGIPIKGKIEPGTSAVMVAAPVNLIRKVRLFTEKQAGDLEQDLPIHLVEKQVEALAKVRQALAGNGWVVEVGEGEEAHFQVAVGKEGEYEICMGMPIKNLRPTLSIDDPTAPQKVVDRLVHLGKYQSVQELDNPASELTDYLEFELCDKTKKPFPDSQNVSLKPGEVAYLRVKNTYTRTLNVAVLDLEPTWEISQVPVQGNIASFLPLDAGQETFTKLRLQLPANYQQTKEVLKVFATKGVANFQWLILPSLDEQPATRGMSLNDGLQTRSIGQSVNPLNSLLTAIGSDVDNPPTLTRAMVPQSDPEAEWVTKDIVITVRS</sequence>
<evidence type="ECO:0000259" key="1">
    <source>
        <dbReference type="Pfam" id="PF00656"/>
    </source>
</evidence>
<dbReference type="PANTHER" id="PTHR48104">
    <property type="entry name" value="METACASPASE-4"/>
    <property type="match status" value="1"/>
</dbReference>
<dbReference type="KEGG" id="wna:KA717_01070"/>
<dbReference type="InterPro" id="IPR011600">
    <property type="entry name" value="Pept_C14_caspase"/>
</dbReference>